<dbReference type="EMBL" id="JACIUY010000059">
    <property type="protein sequence ID" value="MBB1086370.1"/>
    <property type="molecule type" value="Genomic_DNA"/>
</dbReference>
<accession>A0A7W3YCM0</accession>
<gene>
    <name evidence="1" type="ORF">H5R63_06195</name>
</gene>
<dbReference type="Proteomes" id="UP000518255">
    <property type="component" value="Unassembled WGS sequence"/>
</dbReference>
<comment type="caution">
    <text evidence="1">The sequence shown here is derived from an EMBL/GenBank/DDBJ whole genome shotgun (WGS) entry which is preliminary data.</text>
</comment>
<evidence type="ECO:0000313" key="2">
    <source>
        <dbReference type="Proteomes" id="UP000518255"/>
    </source>
</evidence>
<organism evidence="1 2">
    <name type="scientific">Limosilactobacillus fastidiosus</name>
    <dbReference type="NCBI Taxonomy" id="2759855"/>
    <lineage>
        <taxon>Bacteria</taxon>
        <taxon>Bacillati</taxon>
        <taxon>Bacillota</taxon>
        <taxon>Bacilli</taxon>
        <taxon>Lactobacillales</taxon>
        <taxon>Lactobacillaceae</taxon>
        <taxon>Limosilactobacillus</taxon>
    </lineage>
</organism>
<proteinExistence type="predicted"/>
<dbReference type="AlphaFoldDB" id="A0A7W3YCM0"/>
<evidence type="ECO:0000313" key="1">
    <source>
        <dbReference type="EMBL" id="MBB1086370.1"/>
    </source>
</evidence>
<sequence>MTLSEYYLRLEAYRLRKLDREEEIATQAWFNQTVQNTTGGKHPKPKFKKFSEFFDRASLEKNIRDSFSDDYTNPYQKPSKEERGKVFITRYREFMKLKSEGKIDPDAWKKDTERGD</sequence>
<reference evidence="1 2" key="1">
    <citation type="submission" date="2020-07" db="EMBL/GenBank/DDBJ databases">
        <title>Description of Limosilactobacillus balticus sp. nov., Limosilactobacillus agrestis sp. nov., Limosilactobacillus albertensis sp. nov., Limosilactobacillus rudii sp. nov., Limosilactobacillus fastidiosus sp. nov., five novel Limosilactobacillus species isolated from the vertebrate gastrointestinal tract, and proposal of 6 subspecies of Limosilactobacillus reuteri adapted to the gastrointestinal tract of specific vertebrate hosts.</title>
        <authorList>
            <person name="Li F."/>
            <person name="Cheng C."/>
            <person name="Zheng J."/>
            <person name="Quevedo R.M."/>
            <person name="Li J."/>
            <person name="Roos S."/>
            <person name="Gaenzle M.G."/>
            <person name="Walter J."/>
        </authorList>
    </citation>
    <scope>NUCLEOTIDE SEQUENCE [LARGE SCALE GENOMIC DNA]</scope>
    <source>
        <strain evidence="1 2">WF-MA3-C</strain>
    </source>
</reference>
<protein>
    <submittedName>
        <fullName evidence="1">Uncharacterized protein</fullName>
    </submittedName>
</protein>
<name>A0A7W3YCM0_9LACO</name>